<dbReference type="GO" id="GO:0003824">
    <property type="term" value="F:catalytic activity"/>
    <property type="evidence" value="ECO:0007669"/>
    <property type="project" value="InterPro"/>
</dbReference>
<dbReference type="AlphaFoldDB" id="A0A0L8G2K8"/>
<name>A0A0L8G2K8_OCTBM</name>
<evidence type="ECO:0000256" key="1">
    <source>
        <dbReference type="SAM" id="MobiDB-lite"/>
    </source>
</evidence>
<dbReference type="InterPro" id="IPR005135">
    <property type="entry name" value="Endo/exonuclease/phosphatase"/>
</dbReference>
<gene>
    <name evidence="3" type="ORF">OCBIM_22001670mg</name>
</gene>
<evidence type="ECO:0000259" key="2">
    <source>
        <dbReference type="Pfam" id="PF03372"/>
    </source>
</evidence>
<proteinExistence type="predicted"/>
<dbReference type="EMBL" id="KQ424381">
    <property type="protein sequence ID" value="KOF71094.1"/>
    <property type="molecule type" value="Genomic_DNA"/>
</dbReference>
<feature type="region of interest" description="Disordered" evidence="1">
    <location>
        <begin position="384"/>
        <end position="406"/>
    </location>
</feature>
<feature type="domain" description="Endonuclease/exonuclease/phosphatase" evidence="2">
    <location>
        <begin position="137"/>
        <end position="253"/>
    </location>
</feature>
<dbReference type="Gene3D" id="3.60.10.10">
    <property type="entry name" value="Endonuclease/exonuclease/phosphatase"/>
    <property type="match status" value="1"/>
</dbReference>
<dbReference type="Pfam" id="PF03372">
    <property type="entry name" value="Exo_endo_phos"/>
    <property type="match status" value="1"/>
</dbReference>
<sequence>MISSLRLPDITLEGETRGPEDVSNATAEEVYASPSTSSQLGDDGGGLNPSTGHLPPDGPGVKRGNIHLRKELIIATLNVRGPITGKLNVITSEMKRCGEGRLVDVMEWDFDVQRGDPISRGINPVNDRIVTIRMRGHSLKTILNQVYAPTSEACEEEMQHFYDVVQQTLDNVPRTDVIILVGDWNAKVGKSITNSSSVVGNTIFQHHPRRLYTWTSPGDRFRNQIDYILIQGRWRLALKNIRTRPGADCGSDHQLLYATIKIRMRSRRKQTKRTWYNVTKILEAFRERELALEDCPMLLSKPEDTGITKLKPRGPTDCSSRLPTMPLPVLYTHMQLLQPLKLQSEKKSLWPAEPVMLQLLLPPGLPSHFNNELYRWRVLPKMSPTKQPYSSYSSTTIFTSTPNCSR</sequence>
<dbReference type="STRING" id="37653.A0A0L8G2K8"/>
<organism evidence="3">
    <name type="scientific">Octopus bimaculoides</name>
    <name type="common">California two-spotted octopus</name>
    <dbReference type="NCBI Taxonomy" id="37653"/>
    <lineage>
        <taxon>Eukaryota</taxon>
        <taxon>Metazoa</taxon>
        <taxon>Spiralia</taxon>
        <taxon>Lophotrochozoa</taxon>
        <taxon>Mollusca</taxon>
        <taxon>Cephalopoda</taxon>
        <taxon>Coleoidea</taxon>
        <taxon>Octopodiformes</taxon>
        <taxon>Octopoda</taxon>
        <taxon>Incirrata</taxon>
        <taxon>Octopodidae</taxon>
        <taxon>Octopus</taxon>
    </lineage>
</organism>
<dbReference type="CDD" id="cd09076">
    <property type="entry name" value="L1-EN"/>
    <property type="match status" value="1"/>
</dbReference>
<dbReference type="SUPFAM" id="SSF56219">
    <property type="entry name" value="DNase I-like"/>
    <property type="match status" value="1"/>
</dbReference>
<protein>
    <recommendedName>
        <fullName evidence="2">Endonuclease/exonuclease/phosphatase domain-containing protein</fullName>
    </recommendedName>
</protein>
<accession>A0A0L8G2K8</accession>
<feature type="compositionally biased region" description="Low complexity" evidence="1">
    <location>
        <begin position="389"/>
        <end position="406"/>
    </location>
</feature>
<evidence type="ECO:0000313" key="3">
    <source>
        <dbReference type="EMBL" id="KOF71094.1"/>
    </source>
</evidence>
<reference evidence="3" key="1">
    <citation type="submission" date="2015-07" db="EMBL/GenBank/DDBJ databases">
        <title>MeaNS - Measles Nucleotide Surveillance Program.</title>
        <authorList>
            <person name="Tran T."/>
            <person name="Druce J."/>
        </authorList>
    </citation>
    <scope>NUCLEOTIDE SEQUENCE</scope>
    <source>
        <strain evidence="3">UCB-OBI-ISO-001</strain>
        <tissue evidence="3">Gonad</tissue>
    </source>
</reference>
<feature type="region of interest" description="Disordered" evidence="1">
    <location>
        <begin position="1"/>
        <end position="61"/>
    </location>
</feature>
<dbReference type="InterPro" id="IPR036691">
    <property type="entry name" value="Endo/exonu/phosph_ase_sf"/>
</dbReference>
<dbReference type="OrthoDB" id="10030815at2759"/>